<evidence type="ECO:0000313" key="2">
    <source>
        <dbReference type="EMBL" id="NHN88050.1"/>
    </source>
</evidence>
<organism evidence="2 3">
    <name type="scientific">Acetobacter conturbans</name>
    <dbReference type="NCBI Taxonomy" id="1737472"/>
    <lineage>
        <taxon>Bacteria</taxon>
        <taxon>Pseudomonadati</taxon>
        <taxon>Pseudomonadota</taxon>
        <taxon>Alphaproteobacteria</taxon>
        <taxon>Acetobacterales</taxon>
        <taxon>Acetobacteraceae</taxon>
        <taxon>Acetobacter</taxon>
    </lineage>
</organism>
<name>A0ABX0JYG4_9PROT</name>
<keyword evidence="1" id="KW-0812">Transmembrane</keyword>
<keyword evidence="1" id="KW-1133">Transmembrane helix</keyword>
<sequence length="49" mass="5164">MATIDLVKGNGEGAPRALAVRIGWFVAIWALSTAAFFAAASLLHLLVPR</sequence>
<dbReference type="EMBL" id="WOSY01000004">
    <property type="protein sequence ID" value="NHN88050.1"/>
    <property type="molecule type" value="Genomic_DNA"/>
</dbReference>
<protein>
    <submittedName>
        <fullName evidence="2">DUF2474 family protein</fullName>
    </submittedName>
</protein>
<keyword evidence="1" id="KW-0472">Membrane</keyword>
<dbReference type="Pfam" id="PF10617">
    <property type="entry name" value="DUF2474"/>
    <property type="match status" value="1"/>
</dbReference>
<accession>A0ABX0JYG4</accession>
<comment type="caution">
    <text evidence="2">The sequence shown here is derived from an EMBL/GenBank/DDBJ whole genome shotgun (WGS) entry which is preliminary data.</text>
</comment>
<dbReference type="Proteomes" id="UP000631653">
    <property type="component" value="Unassembled WGS sequence"/>
</dbReference>
<feature type="transmembrane region" description="Helical" evidence="1">
    <location>
        <begin position="22"/>
        <end position="47"/>
    </location>
</feature>
<dbReference type="InterPro" id="IPR018895">
    <property type="entry name" value="DUF2474"/>
</dbReference>
<proteinExistence type="predicted"/>
<evidence type="ECO:0000256" key="1">
    <source>
        <dbReference type="SAM" id="Phobius"/>
    </source>
</evidence>
<reference evidence="2 3" key="1">
    <citation type="journal article" date="2020" name="Int. J. Syst. Evol. Microbiol.">
        <title>Novel acetic acid bacteria from cider fermentations: Acetobacter conturbans sp. nov. and Acetobacter fallax sp. nov.</title>
        <authorList>
            <person name="Sombolestani A.S."/>
            <person name="Cleenwerck I."/>
            <person name="Cnockaert M."/>
            <person name="Borremans W."/>
            <person name="Wieme A.D."/>
            <person name="De Vuyst L."/>
            <person name="Vandamme P."/>
        </authorList>
    </citation>
    <scope>NUCLEOTIDE SEQUENCE [LARGE SCALE GENOMIC DNA]</scope>
    <source>
        <strain evidence="2 3">LMG 1627</strain>
    </source>
</reference>
<keyword evidence="3" id="KW-1185">Reference proteome</keyword>
<gene>
    <name evidence="2" type="ORF">GOB81_05330</name>
</gene>
<dbReference type="RefSeq" id="WP_173569349.1">
    <property type="nucleotide sequence ID" value="NZ_WOSY01000004.1"/>
</dbReference>
<evidence type="ECO:0000313" key="3">
    <source>
        <dbReference type="Proteomes" id="UP000631653"/>
    </source>
</evidence>